<keyword evidence="8" id="KW-1133">Transmembrane helix</keyword>
<keyword evidence="4" id="KW-0964">Secreted</keyword>
<evidence type="ECO:0000313" key="15">
    <source>
        <dbReference type="Proteomes" id="UP000287101"/>
    </source>
</evidence>
<evidence type="ECO:0000256" key="7">
    <source>
        <dbReference type="SAM" id="MobiDB-lite"/>
    </source>
</evidence>
<dbReference type="NCBIfam" id="TIGR01167">
    <property type="entry name" value="LPXTG_anchor"/>
    <property type="match status" value="1"/>
</dbReference>
<dbReference type="InterPro" id="IPR019931">
    <property type="entry name" value="LPXTG_anchor"/>
</dbReference>
<dbReference type="InterPro" id="IPR008966">
    <property type="entry name" value="Adhesion_dom_sf"/>
</dbReference>
<dbReference type="InterPro" id="IPR008456">
    <property type="entry name" value="Collagen-bd_dom"/>
</dbReference>
<keyword evidence="5 9" id="KW-0732">Signal</keyword>
<evidence type="ECO:0000256" key="6">
    <source>
        <dbReference type="ARBA" id="ARBA00023088"/>
    </source>
</evidence>
<name>A0A430ACT0_9ENTE</name>
<evidence type="ECO:0008006" key="16">
    <source>
        <dbReference type="Google" id="ProtNLM"/>
    </source>
</evidence>
<feature type="domain" description="Gram-positive cocci surface proteins LPxTG" evidence="10">
    <location>
        <begin position="794"/>
        <end position="824"/>
    </location>
</feature>
<dbReference type="Pfam" id="PF17802">
    <property type="entry name" value="SpaA"/>
    <property type="match status" value="3"/>
</dbReference>
<evidence type="ECO:0000256" key="5">
    <source>
        <dbReference type="ARBA" id="ARBA00022729"/>
    </source>
</evidence>
<dbReference type="Pfam" id="PF00746">
    <property type="entry name" value="Gram_pos_anchor"/>
    <property type="match status" value="1"/>
</dbReference>
<dbReference type="InterPro" id="IPR013783">
    <property type="entry name" value="Ig-like_fold"/>
</dbReference>
<feature type="domain" description="Collagen binding" evidence="11">
    <location>
        <begin position="271"/>
        <end position="397"/>
    </location>
</feature>
<evidence type="ECO:0000259" key="12">
    <source>
        <dbReference type="Pfam" id="PF17802"/>
    </source>
</evidence>
<evidence type="ECO:0000313" key="14">
    <source>
        <dbReference type="EMBL" id="RSU05024.1"/>
    </source>
</evidence>
<feature type="chain" id="PRO_5038599473" description="Gram-positive cocci surface proteins LPxTG domain-containing protein" evidence="9">
    <location>
        <begin position="23"/>
        <end position="826"/>
    </location>
</feature>
<feature type="domain" description="SDR-like Ig" evidence="13">
    <location>
        <begin position="149"/>
        <end position="243"/>
    </location>
</feature>
<feature type="compositionally biased region" description="Low complexity" evidence="7">
    <location>
        <begin position="65"/>
        <end position="84"/>
    </location>
</feature>
<dbReference type="Proteomes" id="UP000287101">
    <property type="component" value="Unassembled WGS sequence"/>
</dbReference>
<keyword evidence="6" id="KW-0572">Peptidoglycan-anchor</keyword>
<feature type="region of interest" description="Disordered" evidence="7">
    <location>
        <begin position="61"/>
        <end position="118"/>
    </location>
</feature>
<dbReference type="GO" id="GO:0005518">
    <property type="term" value="F:collagen binding"/>
    <property type="evidence" value="ECO:0007669"/>
    <property type="project" value="InterPro"/>
</dbReference>
<evidence type="ECO:0000256" key="8">
    <source>
        <dbReference type="SAM" id="Phobius"/>
    </source>
</evidence>
<keyword evidence="15" id="KW-1185">Reference proteome</keyword>
<evidence type="ECO:0000256" key="3">
    <source>
        <dbReference type="ARBA" id="ARBA00022512"/>
    </source>
</evidence>
<dbReference type="InterPro" id="IPR041033">
    <property type="entry name" value="SpaA_PFL_dom_1"/>
</dbReference>
<evidence type="ECO:0000256" key="1">
    <source>
        <dbReference type="ARBA" id="ARBA00004168"/>
    </source>
</evidence>
<evidence type="ECO:0000256" key="9">
    <source>
        <dbReference type="SAM" id="SignalP"/>
    </source>
</evidence>
<comment type="similarity">
    <text evidence="2">Belongs to the serine-aspartate repeat-containing protein (SDr) family.</text>
</comment>
<dbReference type="InterPro" id="IPR011252">
    <property type="entry name" value="Fibrogen-bd_dom1"/>
</dbReference>
<feature type="domain" description="SpaA-like prealbumin fold" evidence="12">
    <location>
        <begin position="609"/>
        <end position="696"/>
    </location>
</feature>
<evidence type="ECO:0000259" key="11">
    <source>
        <dbReference type="Pfam" id="PF05737"/>
    </source>
</evidence>
<dbReference type="Gene3D" id="2.60.40.10">
    <property type="entry name" value="Immunoglobulins"/>
    <property type="match status" value="3"/>
</dbReference>
<dbReference type="InterPro" id="IPR041171">
    <property type="entry name" value="SDR_Ig"/>
</dbReference>
<evidence type="ECO:0000256" key="4">
    <source>
        <dbReference type="ARBA" id="ARBA00022525"/>
    </source>
</evidence>
<dbReference type="Pfam" id="PF05737">
    <property type="entry name" value="Collagen_bind"/>
    <property type="match status" value="1"/>
</dbReference>
<dbReference type="PANTHER" id="PTHR36108">
    <property type="entry name" value="COLOSSIN-B-RELATED"/>
    <property type="match status" value="1"/>
</dbReference>
<evidence type="ECO:0000259" key="10">
    <source>
        <dbReference type="Pfam" id="PF00746"/>
    </source>
</evidence>
<keyword evidence="8" id="KW-0472">Membrane</keyword>
<comment type="subcellular location">
    <subcellularLocation>
        <location evidence="1">Secreted</location>
        <location evidence="1">Cell wall</location>
        <topology evidence="1">Peptidoglycan-anchor</topology>
    </subcellularLocation>
</comment>
<dbReference type="SUPFAM" id="SSF49401">
    <property type="entry name" value="Bacterial adhesins"/>
    <property type="match status" value="2"/>
</dbReference>
<dbReference type="EMBL" id="NGJY01000001">
    <property type="protein sequence ID" value="RSU05024.1"/>
    <property type="molecule type" value="Genomic_DNA"/>
</dbReference>
<dbReference type="RefSeq" id="WP_126830880.1">
    <property type="nucleotide sequence ID" value="NZ_NGJY01000001.1"/>
</dbReference>
<dbReference type="AlphaFoldDB" id="A0A430ACT0"/>
<evidence type="ECO:0000256" key="2">
    <source>
        <dbReference type="ARBA" id="ARBA00007257"/>
    </source>
</evidence>
<dbReference type="PANTHER" id="PTHR36108:SF13">
    <property type="entry name" value="COLOSSIN-B-RELATED"/>
    <property type="match status" value="1"/>
</dbReference>
<feature type="signal peptide" evidence="9">
    <location>
        <begin position="1"/>
        <end position="22"/>
    </location>
</feature>
<gene>
    <name evidence="14" type="ORF">CBF31_03130</name>
</gene>
<feature type="compositionally biased region" description="Polar residues" evidence="7">
    <location>
        <begin position="94"/>
        <end position="113"/>
    </location>
</feature>
<feature type="domain" description="SpaA-like prealbumin fold" evidence="12">
    <location>
        <begin position="513"/>
        <end position="600"/>
    </location>
</feature>
<dbReference type="OrthoDB" id="2194620at2"/>
<dbReference type="Pfam" id="PF17961">
    <property type="entry name" value="Big_8"/>
    <property type="match status" value="1"/>
</dbReference>
<feature type="domain" description="SpaA-like prealbumin fold" evidence="12">
    <location>
        <begin position="417"/>
        <end position="499"/>
    </location>
</feature>
<accession>A0A430ACT0</accession>
<comment type="caution">
    <text evidence="14">The sequence shown here is derived from an EMBL/GenBank/DDBJ whole genome shotgun (WGS) entry which is preliminary data.</text>
</comment>
<proteinExistence type="inferred from homology"/>
<protein>
    <recommendedName>
        <fullName evidence="16">Gram-positive cocci surface proteins LPxTG domain-containing protein</fullName>
    </recommendedName>
</protein>
<dbReference type="GO" id="GO:0007155">
    <property type="term" value="P:cell adhesion"/>
    <property type="evidence" value="ECO:0007669"/>
    <property type="project" value="InterPro"/>
</dbReference>
<reference evidence="14 15" key="1">
    <citation type="submission" date="2017-05" db="EMBL/GenBank/DDBJ databases">
        <title>Vagococcus spp. assemblies.</title>
        <authorList>
            <person name="Gulvik C.A."/>
        </authorList>
    </citation>
    <scope>NUCLEOTIDE SEQUENCE [LARGE SCALE GENOMIC DNA]</scope>
    <source>
        <strain evidence="14 15">CCUG 41755</strain>
    </source>
</reference>
<evidence type="ECO:0000259" key="13">
    <source>
        <dbReference type="Pfam" id="PF17961"/>
    </source>
</evidence>
<keyword evidence="8" id="KW-0812">Transmembrane</keyword>
<organism evidence="14 15">
    <name type="scientific">Vagococcus fessus</name>
    <dbReference type="NCBI Taxonomy" id="120370"/>
    <lineage>
        <taxon>Bacteria</taxon>
        <taxon>Bacillati</taxon>
        <taxon>Bacillota</taxon>
        <taxon>Bacilli</taxon>
        <taxon>Lactobacillales</taxon>
        <taxon>Enterococcaceae</taxon>
        <taxon>Vagococcus</taxon>
    </lineage>
</organism>
<keyword evidence="3" id="KW-0134">Cell wall</keyword>
<dbReference type="Gene3D" id="2.60.40.1280">
    <property type="match status" value="1"/>
</dbReference>
<dbReference type="SUPFAM" id="SSF49478">
    <property type="entry name" value="Cna protein B-type domain"/>
    <property type="match status" value="3"/>
</dbReference>
<feature type="transmembrane region" description="Helical" evidence="8">
    <location>
        <begin position="804"/>
        <end position="822"/>
    </location>
</feature>
<sequence length="826" mass="90200">MKKLVKKGIVLLASISILGANLAPTLAASEVAQETNVTATFDELPNTEVAQVEEETLTTEIQVMESSESEVATESSESLMSESSEVTEEEIQGTDLSSSDSENYGETETSATEEQAVMRPYKEIDFNFTGDFQREDGTSIGSGESVGIHENTRVEYQWEIPNGVEIKEGDTMTFKFPEQLKATGKAEFPLTNENGDVIGNAKVDPITGQVVVTFTDYYEKNPEDGRHGTVGFTTKWKEETINVEEEIPLEFDKNGEIIITVTPPGIGDPTEIIQKWGETIENGTKTSWVVRLNFAGQTIKNAVYTDTLGSMQEMLPNEIFAYRGHYDSNGEFVRTSEIPKDQIIIDENGFHIELGDLEKPEPSVEIYYNTKNIDEGNSPHYENTGKLTGTNIEEKEITVQTPETGNSGSGTGENKGIVKVKKVDSTDETKTLAGAEFDIIDKDGKVVEHIVTDDNGQAQSKNLNIGNYTLVETKAPEGYELDSTPIPVKIEANGEVSVIEVTITNDPIEPPLGTIKLIKQDSEDDTKRLVGAEFDVFNTEGEVVGSLITNENGEAILENLPLGDYTIIETKAPAGYELDPTPITVTVLENKESNTVSVTVVNTEIPKKGTIEIIKVDDETGVTLAGAEFDIKNSAGEIVGHIITNKEGKARLSDLELGDYTIVETKAPDGYNLSEKIYTISVVENETNTVAIEIENSKIVPMIPIVPGKPVIPWTPIVPDKPVIPWTPIVPGKPVIPWTPIVPGKPVIPWTPIVPDKPIIPNKPVIPGKPNIPNKPVIPNKPIVPERPNKTILKLPQTGEAKESLVLAVLGFVLIGFTSLLYKKNY</sequence>